<comment type="similarity">
    <text evidence="2">Belongs to the class-III pyridine nucleotide-disulfide oxidoreductase family.</text>
</comment>
<dbReference type="Gene3D" id="3.50.50.60">
    <property type="entry name" value="FAD/NAD(P)-binding domain"/>
    <property type="match status" value="2"/>
</dbReference>
<keyword evidence="3" id="KW-0285">Flavoprotein</keyword>
<dbReference type="AlphaFoldDB" id="G1WKR9"/>
<dbReference type="InterPro" id="IPR050260">
    <property type="entry name" value="FAD-bd_OxRdtase"/>
</dbReference>
<protein>
    <recommendedName>
        <fullName evidence="11">Rhodanese domain-containing protein</fullName>
    </recommendedName>
</protein>
<dbReference type="InterPro" id="IPR004099">
    <property type="entry name" value="Pyr_nucl-diS_OxRdtase_dimer"/>
</dbReference>
<dbReference type="GO" id="GO:0016491">
    <property type="term" value="F:oxidoreductase activity"/>
    <property type="evidence" value="ECO:0007669"/>
    <property type="project" value="UniProtKB-KW"/>
</dbReference>
<dbReference type="PANTHER" id="PTHR43429:SF1">
    <property type="entry name" value="NAD(P)H SULFUR OXIDOREDUCTASE (COA-DEPENDENT)"/>
    <property type="match status" value="1"/>
</dbReference>
<evidence type="ECO:0008006" key="11">
    <source>
        <dbReference type="Google" id="ProtNLM"/>
    </source>
</evidence>
<dbReference type="Proteomes" id="UP000004830">
    <property type="component" value="Unassembled WGS sequence"/>
</dbReference>
<dbReference type="eggNOG" id="COG0446">
    <property type="taxonomic scope" value="Bacteria"/>
</dbReference>
<dbReference type="Pfam" id="PF02852">
    <property type="entry name" value="Pyr_redox_dim"/>
    <property type="match status" value="1"/>
</dbReference>
<keyword evidence="4" id="KW-0274">FAD</keyword>
<evidence type="ECO:0000256" key="2">
    <source>
        <dbReference type="ARBA" id="ARBA00009130"/>
    </source>
</evidence>
<evidence type="ECO:0000256" key="6">
    <source>
        <dbReference type="ARBA" id="ARBA00023284"/>
    </source>
</evidence>
<evidence type="ECO:0000256" key="3">
    <source>
        <dbReference type="ARBA" id="ARBA00022630"/>
    </source>
</evidence>
<sequence>MKVVIIGGVAGGATAAARLRRLDENAQIVMLERSGYVSYANCGLPYYVGGVITDRRKLTLQTPESFHDRFRIDVRVRQEAVEIDRASKAIKVRNLETDEVYRESYDKLILSPGAHAVIPNLPGIDNERIFTLRTVEDTFKVHGFVETARPASAVVVGGGFIGLEMAENLRDRGLDVTVVQRGGHVMPTLDADMAAIAHNHLRSHGVKLLLNSDVTGFEERADGAVQTNLAQSGPLAADMVVLAVGVAPESALAREAGLDLGVRGSIKVDEHMRTSDSDIYAVGDAVQVKNYVTGQDALIALAGPANKQGRIAADNICGIASTFTGSQGSSVLKLFDLTIATTGLTEIAAKAAGLDADYVILSPASHATYYPGAGSMTMKVLFERGDGRILGAQIIGTDGADKRIDVIATAIRAEMTAADLTELDLAYAPPYSSAKDPVNMAGYMIENILEGRVEQLT</sequence>
<keyword evidence="5" id="KW-0560">Oxidoreductase</keyword>
<dbReference type="eggNOG" id="COG0607">
    <property type="taxonomic scope" value="Bacteria"/>
</dbReference>
<dbReference type="RefSeq" id="WP_009141947.1">
    <property type="nucleotide sequence ID" value="NZ_JH126473.1"/>
</dbReference>
<dbReference type="PRINTS" id="PR00411">
    <property type="entry name" value="PNDRDTASEI"/>
</dbReference>
<feature type="domain" description="FAD/NAD(P)-binding" evidence="8">
    <location>
        <begin position="1"/>
        <end position="293"/>
    </location>
</feature>
<keyword evidence="10" id="KW-1185">Reference proteome</keyword>
<dbReference type="Pfam" id="PF07992">
    <property type="entry name" value="Pyr_redox_2"/>
    <property type="match status" value="1"/>
</dbReference>
<name>G1WKR9_9ACTN</name>
<comment type="caution">
    <text evidence="9">The sequence shown here is derived from an EMBL/GenBank/DDBJ whole genome shotgun (WGS) entry which is preliminary data.</text>
</comment>
<accession>G1WKR9</accession>
<evidence type="ECO:0000259" key="7">
    <source>
        <dbReference type="Pfam" id="PF02852"/>
    </source>
</evidence>
<dbReference type="SUPFAM" id="SSF55424">
    <property type="entry name" value="FAD/NAD-linked reductases, dimerisation (C-terminal) domain"/>
    <property type="match status" value="1"/>
</dbReference>
<proteinExistence type="inferred from homology"/>
<keyword evidence="6" id="KW-0676">Redox-active center</keyword>
<dbReference type="PRINTS" id="PR00368">
    <property type="entry name" value="FADPNR"/>
</dbReference>
<dbReference type="InterPro" id="IPR016156">
    <property type="entry name" value="FAD/NAD-linked_Rdtase_dimer_sf"/>
</dbReference>
<evidence type="ECO:0000256" key="1">
    <source>
        <dbReference type="ARBA" id="ARBA00001974"/>
    </source>
</evidence>
<evidence type="ECO:0000256" key="5">
    <source>
        <dbReference type="ARBA" id="ARBA00023002"/>
    </source>
</evidence>
<feature type="domain" description="Pyridine nucleotide-disulphide oxidoreductase dimerisation" evidence="7">
    <location>
        <begin position="333"/>
        <end position="434"/>
    </location>
</feature>
<dbReference type="EMBL" id="ADLS01000027">
    <property type="protein sequence ID" value="EGX69004.1"/>
    <property type="molecule type" value="Genomic_DNA"/>
</dbReference>
<evidence type="ECO:0000259" key="8">
    <source>
        <dbReference type="Pfam" id="PF07992"/>
    </source>
</evidence>
<dbReference type="InterPro" id="IPR023753">
    <property type="entry name" value="FAD/NAD-binding_dom"/>
</dbReference>
<comment type="cofactor">
    <cofactor evidence="1">
        <name>FAD</name>
        <dbReference type="ChEBI" id="CHEBI:57692"/>
    </cofactor>
</comment>
<organism evidence="9 10">
    <name type="scientific">Collinsella tanakaei YIT 12063</name>
    <dbReference type="NCBI Taxonomy" id="742742"/>
    <lineage>
        <taxon>Bacteria</taxon>
        <taxon>Bacillati</taxon>
        <taxon>Actinomycetota</taxon>
        <taxon>Coriobacteriia</taxon>
        <taxon>Coriobacteriales</taxon>
        <taxon>Coriobacteriaceae</taxon>
        <taxon>Collinsella</taxon>
    </lineage>
</organism>
<dbReference type="HOGENOM" id="CLU_003291_1_2_11"/>
<dbReference type="STRING" id="742742.HMPREF9452_01922"/>
<evidence type="ECO:0000256" key="4">
    <source>
        <dbReference type="ARBA" id="ARBA00022827"/>
    </source>
</evidence>
<reference evidence="9 10" key="1">
    <citation type="submission" date="2011-06" db="EMBL/GenBank/DDBJ databases">
        <title>The Genome Sequence of Collinsella tanakaei YIT 12063.</title>
        <authorList>
            <consortium name="The Broad Institute Genome Sequencing Platform"/>
            <person name="Earl A."/>
            <person name="Ward D."/>
            <person name="Feldgarden M."/>
            <person name="Gevers D."/>
            <person name="Morotomi M."/>
            <person name="Young S.K."/>
            <person name="Zeng Q."/>
            <person name="Gargeya S."/>
            <person name="Fitzgerald M."/>
            <person name="Haas B."/>
            <person name="Abouelleil A."/>
            <person name="Alvarado L."/>
            <person name="Arachchi H.M."/>
            <person name="Berlin A."/>
            <person name="Brown A."/>
            <person name="Chapman S.B."/>
            <person name="Chen Z."/>
            <person name="Dunbar C."/>
            <person name="Freedman E."/>
            <person name="Gearin G."/>
            <person name="Gellesch M."/>
            <person name="Goldberg J."/>
            <person name="Griggs A."/>
            <person name="Gujja S."/>
            <person name="Heiman D."/>
            <person name="Howarth C."/>
            <person name="Larson L."/>
            <person name="Lui A."/>
            <person name="MacDonald P.J.P."/>
            <person name="Mehta T."/>
            <person name="Montmayeur A."/>
            <person name="Murphy C."/>
            <person name="Neiman D."/>
            <person name="Pearson M."/>
            <person name="Priest M."/>
            <person name="Roberts A."/>
            <person name="Saif S."/>
            <person name="Shea T."/>
            <person name="Shenoy N."/>
            <person name="Sisk P."/>
            <person name="Stolte C."/>
            <person name="Sykes S."/>
            <person name="Wortman J."/>
            <person name="Nusbaum C."/>
            <person name="Birren B."/>
        </authorList>
    </citation>
    <scope>NUCLEOTIDE SEQUENCE [LARGE SCALE GENOMIC DNA]</scope>
    <source>
        <strain evidence="9 10">YIT 12063</strain>
    </source>
</reference>
<dbReference type="GeneID" id="62759602"/>
<dbReference type="SUPFAM" id="SSF51905">
    <property type="entry name" value="FAD/NAD(P)-binding domain"/>
    <property type="match status" value="1"/>
</dbReference>
<gene>
    <name evidence="9" type="ORF">HMPREF9452_01922</name>
</gene>
<evidence type="ECO:0000313" key="9">
    <source>
        <dbReference type="EMBL" id="EGX69004.1"/>
    </source>
</evidence>
<dbReference type="InterPro" id="IPR036188">
    <property type="entry name" value="FAD/NAD-bd_sf"/>
</dbReference>
<dbReference type="PANTHER" id="PTHR43429">
    <property type="entry name" value="PYRIDINE NUCLEOTIDE-DISULFIDE OXIDOREDUCTASE DOMAIN-CONTAINING"/>
    <property type="match status" value="1"/>
</dbReference>
<dbReference type="PATRIC" id="fig|742742.3.peg.1903"/>
<evidence type="ECO:0000313" key="10">
    <source>
        <dbReference type="Proteomes" id="UP000004830"/>
    </source>
</evidence>